<gene>
    <name evidence="1" type="ORF">SSLN_LOCUS1936</name>
</gene>
<protein>
    <submittedName>
        <fullName evidence="1">Uncharacterized protein</fullName>
    </submittedName>
</protein>
<reference evidence="1 2" key="1">
    <citation type="submission" date="2018-11" db="EMBL/GenBank/DDBJ databases">
        <authorList>
            <consortium name="Pathogen Informatics"/>
        </authorList>
    </citation>
    <scope>NUCLEOTIDE SEQUENCE [LARGE SCALE GENOMIC DNA]</scope>
    <source>
        <strain evidence="1 2">NST_G2</strain>
    </source>
</reference>
<dbReference type="EMBL" id="UYSU01010343">
    <property type="protein sequence ID" value="VDL88321.1"/>
    <property type="molecule type" value="Genomic_DNA"/>
</dbReference>
<evidence type="ECO:0000313" key="1">
    <source>
        <dbReference type="EMBL" id="VDL88321.1"/>
    </source>
</evidence>
<dbReference type="AlphaFoldDB" id="A0A3P7DMK9"/>
<organism evidence="1 2">
    <name type="scientific">Schistocephalus solidus</name>
    <name type="common">Tapeworm</name>
    <dbReference type="NCBI Taxonomy" id="70667"/>
    <lineage>
        <taxon>Eukaryota</taxon>
        <taxon>Metazoa</taxon>
        <taxon>Spiralia</taxon>
        <taxon>Lophotrochozoa</taxon>
        <taxon>Platyhelminthes</taxon>
        <taxon>Cestoda</taxon>
        <taxon>Eucestoda</taxon>
        <taxon>Diphyllobothriidea</taxon>
        <taxon>Diphyllobothriidae</taxon>
        <taxon>Schistocephalus</taxon>
    </lineage>
</organism>
<evidence type="ECO:0000313" key="2">
    <source>
        <dbReference type="Proteomes" id="UP000275846"/>
    </source>
</evidence>
<proteinExistence type="predicted"/>
<name>A0A3P7DMK9_SCHSO</name>
<accession>A0A3P7DMK9</accession>
<sequence length="81" mass="8364">MAVRESVEQSSADSERVLRAVLADAMKAYVSPPAPAVDSATNSTAVESIHAAGTTPSTAASTLPQGKILSGMSRRLSLFVF</sequence>
<keyword evidence="2" id="KW-1185">Reference proteome</keyword>
<dbReference type="Proteomes" id="UP000275846">
    <property type="component" value="Unassembled WGS sequence"/>
</dbReference>